<sequence length="269" mass="26237">MPLLGNHHNNNATNAADYGSNQPGYAGNAADPNAGYGTNNTLTGHGTHHNAAVNDPNYSTTGTGHHNHHPGATGVAAGAALGAGAEAHHAHNRHEGNLAAQQDPANMGAHHNPLYSSPNAPGGNTTAVGGAGATGTNATNTTGGASGPVKTASGHSAGTQAMIGKVEHAAGVILSSQTLKAKGLAKEEEAAAVKAQNQELANAQQMENSANLARDRAAVHGAHGTAHAHARENINAGGNYGAGPTNASDVGAGYGVGGVGGAGPGVRPL</sequence>
<organism evidence="2 3">
    <name type="scientific">Sistotremastrum suecicum HHB10207 ss-3</name>
    <dbReference type="NCBI Taxonomy" id="1314776"/>
    <lineage>
        <taxon>Eukaryota</taxon>
        <taxon>Fungi</taxon>
        <taxon>Dikarya</taxon>
        <taxon>Basidiomycota</taxon>
        <taxon>Agaricomycotina</taxon>
        <taxon>Agaricomycetes</taxon>
        <taxon>Sistotremastrales</taxon>
        <taxon>Sistotremastraceae</taxon>
        <taxon>Sistotremastrum</taxon>
    </lineage>
</organism>
<feature type="compositionally biased region" description="Low complexity" evidence="1">
    <location>
        <begin position="60"/>
        <end position="75"/>
    </location>
</feature>
<keyword evidence="3" id="KW-1185">Reference proteome</keyword>
<dbReference type="EMBL" id="KV428031">
    <property type="protein sequence ID" value="KZT40580.1"/>
    <property type="molecule type" value="Genomic_DNA"/>
</dbReference>
<protein>
    <submittedName>
        <fullName evidence="2">Uncharacterized protein</fullName>
    </submittedName>
</protein>
<proteinExistence type="predicted"/>
<evidence type="ECO:0000313" key="2">
    <source>
        <dbReference type="EMBL" id="KZT40580.1"/>
    </source>
</evidence>
<dbReference type="Proteomes" id="UP000076798">
    <property type="component" value="Unassembled WGS sequence"/>
</dbReference>
<feature type="compositionally biased region" description="Low complexity" evidence="1">
    <location>
        <begin position="1"/>
        <end position="16"/>
    </location>
</feature>
<gene>
    <name evidence="2" type="ORF">SISSUDRAFT_1060204</name>
</gene>
<feature type="compositionally biased region" description="Low complexity" evidence="1">
    <location>
        <begin position="119"/>
        <end position="143"/>
    </location>
</feature>
<accession>A0A166FEW6</accession>
<evidence type="ECO:0000256" key="1">
    <source>
        <dbReference type="SAM" id="MobiDB-lite"/>
    </source>
</evidence>
<dbReference type="AlphaFoldDB" id="A0A166FEW6"/>
<name>A0A166FEW6_9AGAM</name>
<feature type="region of interest" description="Disordered" evidence="1">
    <location>
        <begin position="103"/>
        <end position="156"/>
    </location>
</feature>
<reference evidence="2 3" key="1">
    <citation type="journal article" date="2016" name="Mol. Biol. Evol.">
        <title>Comparative Genomics of Early-Diverging Mushroom-Forming Fungi Provides Insights into the Origins of Lignocellulose Decay Capabilities.</title>
        <authorList>
            <person name="Nagy L.G."/>
            <person name="Riley R."/>
            <person name="Tritt A."/>
            <person name="Adam C."/>
            <person name="Daum C."/>
            <person name="Floudas D."/>
            <person name="Sun H."/>
            <person name="Yadav J.S."/>
            <person name="Pangilinan J."/>
            <person name="Larsson K.H."/>
            <person name="Matsuura K."/>
            <person name="Barry K."/>
            <person name="Labutti K."/>
            <person name="Kuo R."/>
            <person name="Ohm R.A."/>
            <person name="Bhattacharya S.S."/>
            <person name="Shirouzu T."/>
            <person name="Yoshinaga Y."/>
            <person name="Martin F.M."/>
            <person name="Grigoriev I.V."/>
            <person name="Hibbett D.S."/>
        </authorList>
    </citation>
    <scope>NUCLEOTIDE SEQUENCE [LARGE SCALE GENOMIC DNA]</scope>
    <source>
        <strain evidence="2 3">HHB10207 ss-3</strain>
    </source>
</reference>
<feature type="region of interest" description="Disordered" evidence="1">
    <location>
        <begin position="1"/>
        <end position="75"/>
    </location>
</feature>
<evidence type="ECO:0000313" key="3">
    <source>
        <dbReference type="Proteomes" id="UP000076798"/>
    </source>
</evidence>